<organism evidence="2 3">
    <name type="scientific">Ferrimonas gelatinilytica</name>
    <dbReference type="NCBI Taxonomy" id="1255257"/>
    <lineage>
        <taxon>Bacteria</taxon>
        <taxon>Pseudomonadati</taxon>
        <taxon>Pseudomonadota</taxon>
        <taxon>Gammaproteobacteria</taxon>
        <taxon>Alteromonadales</taxon>
        <taxon>Ferrimonadaceae</taxon>
        <taxon>Ferrimonas</taxon>
    </lineage>
</organism>
<evidence type="ECO:0000313" key="2">
    <source>
        <dbReference type="EMBL" id="GAA5188915.1"/>
    </source>
</evidence>
<keyword evidence="1" id="KW-0472">Membrane</keyword>
<feature type="transmembrane region" description="Helical" evidence="1">
    <location>
        <begin position="21"/>
        <end position="43"/>
    </location>
</feature>
<accession>A0ABP9S083</accession>
<dbReference type="Proteomes" id="UP001501600">
    <property type="component" value="Unassembled WGS sequence"/>
</dbReference>
<keyword evidence="3" id="KW-1185">Reference proteome</keyword>
<evidence type="ECO:0000256" key="1">
    <source>
        <dbReference type="SAM" id="Phobius"/>
    </source>
</evidence>
<evidence type="ECO:0000313" key="3">
    <source>
        <dbReference type="Proteomes" id="UP001501600"/>
    </source>
</evidence>
<keyword evidence="1" id="KW-0812">Transmembrane</keyword>
<dbReference type="EMBL" id="BAABLF010000006">
    <property type="protein sequence ID" value="GAA5188915.1"/>
    <property type="molecule type" value="Genomic_DNA"/>
</dbReference>
<sequence>MAEKKKKESFKDQMKMETQELCEAAIKNGWIAGLISLVLTLIFSTAGFFTQSDNETLNYFLDPWLMIDVVLIAILTLFIYKKSRTAATLMFIYFVISKFSQWYDLGTVQGLPMALIFMYFYFNAMRGTFIWHSKYKNQDTELSLEAEI</sequence>
<evidence type="ECO:0008006" key="4">
    <source>
        <dbReference type="Google" id="ProtNLM"/>
    </source>
</evidence>
<comment type="caution">
    <text evidence="2">The sequence shown here is derived from an EMBL/GenBank/DDBJ whole genome shotgun (WGS) entry which is preliminary data.</text>
</comment>
<proteinExistence type="predicted"/>
<reference evidence="3" key="1">
    <citation type="journal article" date="2019" name="Int. J. Syst. Evol. Microbiol.">
        <title>The Global Catalogue of Microorganisms (GCM) 10K type strain sequencing project: providing services to taxonomists for standard genome sequencing and annotation.</title>
        <authorList>
            <consortium name="The Broad Institute Genomics Platform"/>
            <consortium name="The Broad Institute Genome Sequencing Center for Infectious Disease"/>
            <person name="Wu L."/>
            <person name="Ma J."/>
        </authorList>
    </citation>
    <scope>NUCLEOTIDE SEQUENCE [LARGE SCALE GENOMIC DNA]</scope>
    <source>
        <strain evidence="3">JCM 18720</strain>
    </source>
</reference>
<name>A0ABP9S083_9GAMM</name>
<dbReference type="RefSeq" id="WP_345315955.1">
    <property type="nucleotide sequence ID" value="NZ_BAABLF010000006.1"/>
</dbReference>
<feature type="transmembrane region" description="Helical" evidence="1">
    <location>
        <begin position="102"/>
        <end position="122"/>
    </location>
</feature>
<protein>
    <recommendedName>
        <fullName evidence="4">Nicotinamide riboside transporter PnuC</fullName>
    </recommendedName>
</protein>
<feature type="transmembrane region" description="Helical" evidence="1">
    <location>
        <begin position="63"/>
        <end position="81"/>
    </location>
</feature>
<keyword evidence="1" id="KW-1133">Transmembrane helix</keyword>
<gene>
    <name evidence="2" type="ORF">GCM10025772_10060</name>
</gene>